<dbReference type="InterPro" id="IPR045584">
    <property type="entry name" value="Pilin-like"/>
</dbReference>
<evidence type="ECO:0000313" key="2">
    <source>
        <dbReference type="EMBL" id="RUR31595.1"/>
    </source>
</evidence>
<dbReference type="Pfam" id="PF07963">
    <property type="entry name" value="N_methyl"/>
    <property type="match status" value="1"/>
</dbReference>
<dbReference type="NCBIfam" id="TIGR02532">
    <property type="entry name" value="IV_pilin_GFxxxE"/>
    <property type="match status" value="1"/>
</dbReference>
<dbReference type="Proteomes" id="UP000287023">
    <property type="component" value="Unassembled WGS sequence"/>
</dbReference>
<dbReference type="OrthoDB" id="5296638at2"/>
<feature type="transmembrane region" description="Helical" evidence="1">
    <location>
        <begin position="21"/>
        <end position="39"/>
    </location>
</feature>
<reference evidence="2 3" key="1">
    <citation type="submission" date="2018-12" db="EMBL/GenBank/DDBJ databases">
        <title>three novel Halomonas strain isolated from plants.</title>
        <authorList>
            <person name="Sun C."/>
        </authorList>
    </citation>
    <scope>NUCLEOTIDE SEQUENCE [LARGE SCALE GENOMIC DNA]</scope>
    <source>
        <strain evidence="2 3">JCM 18142</strain>
    </source>
</reference>
<organism evidence="2 3">
    <name type="scientific">Vreelandella nanhaiensis</name>
    <dbReference type="NCBI Taxonomy" id="1258546"/>
    <lineage>
        <taxon>Bacteria</taxon>
        <taxon>Pseudomonadati</taxon>
        <taxon>Pseudomonadota</taxon>
        <taxon>Gammaproteobacteria</taxon>
        <taxon>Oceanospirillales</taxon>
        <taxon>Halomonadaceae</taxon>
        <taxon>Vreelandella</taxon>
    </lineage>
</organism>
<keyword evidence="1" id="KW-0472">Membrane</keyword>
<dbReference type="RefSeq" id="WP_127061497.1">
    <property type="nucleotide sequence ID" value="NZ_RZHF01000014.1"/>
</dbReference>
<keyword evidence="1" id="KW-0812">Transmembrane</keyword>
<dbReference type="EMBL" id="RZHF01000014">
    <property type="protein sequence ID" value="RUR31595.1"/>
    <property type="molecule type" value="Genomic_DNA"/>
</dbReference>
<comment type="caution">
    <text evidence="2">The sequence shown here is derived from an EMBL/GenBank/DDBJ whole genome shotgun (WGS) entry which is preliminary data.</text>
</comment>
<name>A0A3S0Y6S3_9GAMM</name>
<dbReference type="AlphaFoldDB" id="A0A3S0Y6S3"/>
<dbReference type="InterPro" id="IPR012902">
    <property type="entry name" value="N_methyl_site"/>
</dbReference>
<dbReference type="SUPFAM" id="SSF54523">
    <property type="entry name" value="Pili subunits"/>
    <property type="match status" value="1"/>
</dbReference>
<protein>
    <submittedName>
        <fullName evidence="2">Prepilin-type N-terminal cleavage/methylation domain-containing protein</fullName>
    </submittedName>
</protein>
<gene>
    <name evidence="2" type="ORF">ELY38_08985</name>
</gene>
<keyword evidence="1" id="KW-1133">Transmembrane helix</keyword>
<proteinExistence type="predicted"/>
<accession>A0A3S0Y6S3</accession>
<keyword evidence="3" id="KW-1185">Reference proteome</keyword>
<evidence type="ECO:0000256" key="1">
    <source>
        <dbReference type="SAM" id="Phobius"/>
    </source>
</evidence>
<evidence type="ECO:0000313" key="3">
    <source>
        <dbReference type="Proteomes" id="UP000287023"/>
    </source>
</evidence>
<sequence>MSSPYSRGSQRSVQGFSLMELLVVVAIIGLGSMLSVAWLDGGDSDNRRCGVAQQLAGDLERSPSANSETALPWLVLGLYDYATKTPKMSAGFR</sequence>